<protein>
    <submittedName>
        <fullName evidence="2">Uncharacterized protein</fullName>
    </submittedName>
</protein>
<dbReference type="EMBL" id="KQ090437">
    <property type="protein sequence ID" value="KMS95750.1"/>
    <property type="molecule type" value="Genomic_DNA"/>
</dbReference>
<evidence type="ECO:0000256" key="1">
    <source>
        <dbReference type="SAM" id="MobiDB-lite"/>
    </source>
</evidence>
<evidence type="ECO:0000313" key="3">
    <source>
        <dbReference type="Proteomes" id="UP000035740"/>
    </source>
</evidence>
<dbReference type="AlphaFoldDB" id="A0A0J8DY01"/>
<accession>A0A0J8DY01</accession>
<proteinExistence type="predicted"/>
<dbReference type="Gramene" id="KMS95750">
    <property type="protein sequence ID" value="KMS95750"/>
    <property type="gene ID" value="BVRB_005230"/>
</dbReference>
<sequence>MVDNRFPVPEFDETLKPMMQEIRNSPEQENRNGEFEVPHTE</sequence>
<keyword evidence="3" id="KW-1185">Reference proteome</keyword>
<gene>
    <name evidence="2" type="ORF">BVRB_005230</name>
</gene>
<evidence type="ECO:0000313" key="2">
    <source>
        <dbReference type="EMBL" id="KMS95750.1"/>
    </source>
</evidence>
<feature type="compositionally biased region" description="Basic and acidic residues" evidence="1">
    <location>
        <begin position="24"/>
        <end position="41"/>
    </location>
</feature>
<feature type="region of interest" description="Disordered" evidence="1">
    <location>
        <begin position="18"/>
        <end position="41"/>
    </location>
</feature>
<organism evidence="2 3">
    <name type="scientific">Beta vulgaris subsp. vulgaris</name>
    <name type="common">Beet</name>
    <dbReference type="NCBI Taxonomy" id="3555"/>
    <lineage>
        <taxon>Eukaryota</taxon>
        <taxon>Viridiplantae</taxon>
        <taxon>Streptophyta</taxon>
        <taxon>Embryophyta</taxon>
        <taxon>Tracheophyta</taxon>
        <taxon>Spermatophyta</taxon>
        <taxon>Magnoliopsida</taxon>
        <taxon>eudicotyledons</taxon>
        <taxon>Gunneridae</taxon>
        <taxon>Pentapetalae</taxon>
        <taxon>Caryophyllales</taxon>
        <taxon>Chenopodiaceae</taxon>
        <taxon>Betoideae</taxon>
        <taxon>Beta</taxon>
    </lineage>
</organism>
<reference evidence="2 3" key="1">
    <citation type="journal article" date="2014" name="Nature">
        <title>The genome of the recently domesticated crop plant sugar beet (Beta vulgaris).</title>
        <authorList>
            <person name="Dohm J.C."/>
            <person name="Minoche A.E."/>
            <person name="Holtgrawe D."/>
            <person name="Capella-Gutierrez S."/>
            <person name="Zakrzewski F."/>
            <person name="Tafer H."/>
            <person name="Rupp O."/>
            <person name="Sorensen T.R."/>
            <person name="Stracke R."/>
            <person name="Reinhardt R."/>
            <person name="Goesmann A."/>
            <person name="Kraft T."/>
            <person name="Schulz B."/>
            <person name="Stadler P.F."/>
            <person name="Schmidt T."/>
            <person name="Gabaldon T."/>
            <person name="Lehrach H."/>
            <person name="Weisshaar B."/>
            <person name="Himmelbauer H."/>
        </authorList>
    </citation>
    <scope>NUCLEOTIDE SEQUENCE [LARGE SCALE GENOMIC DNA]</scope>
    <source>
        <tissue evidence="2">Taproot</tissue>
    </source>
</reference>
<dbReference type="Proteomes" id="UP000035740">
    <property type="component" value="Unassembled WGS sequence"/>
</dbReference>
<name>A0A0J8DY01_BETVV</name>